<proteinExistence type="predicted"/>
<protein>
    <submittedName>
        <fullName evidence="2">Uncharacterized protein</fullName>
    </submittedName>
</protein>
<dbReference type="AlphaFoldDB" id="A0A4S2FWW9"/>
<dbReference type="EMBL" id="SRYD01000028">
    <property type="protein sequence ID" value="TGY73903.1"/>
    <property type="molecule type" value="Genomic_DNA"/>
</dbReference>
<dbReference type="Proteomes" id="UP000306630">
    <property type="component" value="Unassembled WGS sequence"/>
</dbReference>
<name>A0A4S2FWW9_9BACT</name>
<organism evidence="2 3">
    <name type="scientific">Muribaculum intestinale</name>
    <dbReference type="NCBI Taxonomy" id="1796646"/>
    <lineage>
        <taxon>Bacteria</taxon>
        <taxon>Pseudomonadati</taxon>
        <taxon>Bacteroidota</taxon>
        <taxon>Bacteroidia</taxon>
        <taxon>Bacteroidales</taxon>
        <taxon>Muribaculaceae</taxon>
        <taxon>Muribaculum</taxon>
    </lineage>
</organism>
<dbReference type="RefSeq" id="WP_135993308.1">
    <property type="nucleotide sequence ID" value="NZ_SRYD01000028.1"/>
</dbReference>
<keyword evidence="1" id="KW-0175">Coiled coil</keyword>
<evidence type="ECO:0000256" key="1">
    <source>
        <dbReference type="SAM" id="Coils"/>
    </source>
</evidence>
<evidence type="ECO:0000313" key="2">
    <source>
        <dbReference type="EMBL" id="TGY73903.1"/>
    </source>
</evidence>
<evidence type="ECO:0000313" key="3">
    <source>
        <dbReference type="Proteomes" id="UP000306630"/>
    </source>
</evidence>
<accession>A0A4S2FWW9</accession>
<feature type="coiled-coil region" evidence="1">
    <location>
        <begin position="254"/>
        <end position="318"/>
    </location>
</feature>
<feature type="coiled-coil region" evidence="1">
    <location>
        <begin position="118"/>
        <end position="159"/>
    </location>
</feature>
<sequence>MSNEVIQPTTTALAIASSAENVGAIVRNTPESFRKNQLSHDNCLRACENLLVQIKEKGMTDELDKTAATYLERTRRTVKAMTELRSPVTKLFDQVRKEFTTLENDIDPTKAGTVPYQLQQLRNMYAAKKREEEEAKRRAEEAKRQADMAREQYRNACEDDYRQKFNDLIVTRINKLTDLNSSVNLDNYKAVYDTVAGYAVELPADWCPPSSVRMPFNLTSDESRNIRGDVMRRLIGQFAEQYRSEIGDYRQEILDKLPSKKSELERAAKASEEEAKRIAEEIKKRDAAELARKEAERVAREQEEAKKKEVQKAGAEAASLFDLSQATAQTYQPKTKVTKKIRILNPNGYMQVLMMWWAKEGSRMTDEELAKIFKKQISFCEKVANKDGEFINDGSVVYVDDVKAQ</sequence>
<reference evidence="2 3" key="1">
    <citation type="submission" date="2019-04" db="EMBL/GenBank/DDBJ databases">
        <title>Microbes associate with the intestines of laboratory mice.</title>
        <authorList>
            <person name="Navarre W."/>
            <person name="Wong E."/>
            <person name="Huang K."/>
            <person name="Tropini C."/>
            <person name="Ng K."/>
            <person name="Yu B."/>
        </authorList>
    </citation>
    <scope>NUCLEOTIDE SEQUENCE [LARGE SCALE GENOMIC DNA]</scope>
    <source>
        <strain evidence="2 3">NM06_A21</strain>
    </source>
</reference>
<gene>
    <name evidence="2" type="ORF">E5333_08165</name>
</gene>
<comment type="caution">
    <text evidence="2">The sequence shown here is derived from an EMBL/GenBank/DDBJ whole genome shotgun (WGS) entry which is preliminary data.</text>
</comment>